<name>A0A382J7P4_9ZZZZ</name>
<feature type="non-terminal residue" evidence="1">
    <location>
        <position position="90"/>
    </location>
</feature>
<sequence>MGAFDGRELLPLYSNQVQSSRGDERGRPTFQWKFARPQSEDHISREPLYQTRTKSPPQRYLYGMYPSPHIRQDRAWPLQHVLPTWDSPSD</sequence>
<proteinExistence type="predicted"/>
<gene>
    <name evidence="1" type="ORF">METZ01_LOCUS260266</name>
</gene>
<reference evidence="1" key="1">
    <citation type="submission" date="2018-05" db="EMBL/GenBank/DDBJ databases">
        <authorList>
            <person name="Lanie J.A."/>
            <person name="Ng W.-L."/>
            <person name="Kazmierczak K.M."/>
            <person name="Andrzejewski T.M."/>
            <person name="Davidsen T.M."/>
            <person name="Wayne K.J."/>
            <person name="Tettelin H."/>
            <person name="Glass J.I."/>
            <person name="Rusch D."/>
            <person name="Podicherti R."/>
            <person name="Tsui H.-C.T."/>
            <person name="Winkler M.E."/>
        </authorList>
    </citation>
    <scope>NUCLEOTIDE SEQUENCE</scope>
</reference>
<accession>A0A382J7P4</accession>
<evidence type="ECO:0000313" key="1">
    <source>
        <dbReference type="EMBL" id="SVC07412.1"/>
    </source>
</evidence>
<dbReference type="AlphaFoldDB" id="A0A382J7P4"/>
<dbReference type="EMBL" id="UINC01072048">
    <property type="protein sequence ID" value="SVC07412.1"/>
    <property type="molecule type" value="Genomic_DNA"/>
</dbReference>
<protein>
    <submittedName>
        <fullName evidence="1">Uncharacterized protein</fullName>
    </submittedName>
</protein>
<organism evidence="1">
    <name type="scientific">marine metagenome</name>
    <dbReference type="NCBI Taxonomy" id="408172"/>
    <lineage>
        <taxon>unclassified sequences</taxon>
        <taxon>metagenomes</taxon>
        <taxon>ecological metagenomes</taxon>
    </lineage>
</organism>